<protein>
    <submittedName>
        <fullName evidence="1">DCC1-like thiol-disulfide oxidoreductase family protein</fullName>
    </submittedName>
</protein>
<dbReference type="PANTHER" id="PTHR33639">
    <property type="entry name" value="THIOL-DISULFIDE OXIDOREDUCTASE DCC"/>
    <property type="match status" value="1"/>
</dbReference>
<sequence length="129" mass="15115">MKIILFDGACSFCHASVRLIIERDPHAYFRFASLQSEAGQALLEDDRVPSQIDSLILIDGNTYYTKSSAALKICKHLRGWWKCLYVFVLIPRPLRDLLYDWIAKNRYQWFGTTDQCLIPTEDVRRRFLP</sequence>
<dbReference type="PANTHER" id="PTHR33639:SF2">
    <property type="entry name" value="DUF393 DOMAIN-CONTAINING PROTEIN"/>
    <property type="match status" value="1"/>
</dbReference>
<dbReference type="RefSeq" id="WP_066148660.1">
    <property type="nucleotide sequence ID" value="NZ_JAGUQN010000004.1"/>
</dbReference>
<gene>
    <name evidence="1" type="ORF">P9850_13710</name>
</gene>
<name>A0ABD5IWY3_9BACL</name>
<dbReference type="EMBL" id="JARTLI010000036">
    <property type="protein sequence ID" value="MED5052863.1"/>
    <property type="molecule type" value="Genomic_DNA"/>
</dbReference>
<proteinExistence type="predicted"/>
<comment type="caution">
    <text evidence="1">The sequence shown here is derived from an EMBL/GenBank/DDBJ whole genome shotgun (WGS) entry which is preliminary data.</text>
</comment>
<dbReference type="InterPro" id="IPR052927">
    <property type="entry name" value="DCC_oxidoreductase"/>
</dbReference>
<dbReference type="Pfam" id="PF04134">
    <property type="entry name" value="DCC1-like"/>
    <property type="match status" value="1"/>
</dbReference>
<dbReference type="AlphaFoldDB" id="A0ABD5IWY3"/>
<dbReference type="InterPro" id="IPR007263">
    <property type="entry name" value="DCC1-like"/>
</dbReference>
<evidence type="ECO:0000313" key="1">
    <source>
        <dbReference type="EMBL" id="MED5052863.1"/>
    </source>
</evidence>
<reference evidence="1 2" key="1">
    <citation type="submission" date="2023-03" db="EMBL/GenBank/DDBJ databases">
        <title>Bacillus Genome Sequencing.</title>
        <authorList>
            <person name="Dunlap C."/>
        </authorList>
    </citation>
    <scope>NUCLEOTIDE SEQUENCE [LARGE SCALE GENOMIC DNA]</scope>
    <source>
        <strain evidence="1 2">NRS-38</strain>
    </source>
</reference>
<dbReference type="Proteomes" id="UP001339962">
    <property type="component" value="Unassembled WGS sequence"/>
</dbReference>
<organism evidence="1 2">
    <name type="scientific">Anoxybacteroides rupiense</name>
    <dbReference type="NCBI Taxonomy" id="311460"/>
    <lineage>
        <taxon>Bacteria</taxon>
        <taxon>Bacillati</taxon>
        <taxon>Bacillota</taxon>
        <taxon>Bacilli</taxon>
        <taxon>Bacillales</taxon>
        <taxon>Anoxybacillaceae</taxon>
        <taxon>Anoxybacteroides</taxon>
    </lineage>
</organism>
<evidence type="ECO:0000313" key="2">
    <source>
        <dbReference type="Proteomes" id="UP001339962"/>
    </source>
</evidence>
<accession>A0ABD5IWY3</accession>